<reference evidence="4 5" key="1">
    <citation type="submission" date="2015-04" db="EMBL/GenBank/DDBJ databases">
        <authorList>
            <person name="Syromyatnikov M.Y."/>
            <person name="Popov V.N."/>
        </authorList>
    </citation>
    <scope>NUCLEOTIDE SEQUENCE [LARGE SCALE GENOMIC DNA]</scope>
    <source>
        <strain evidence="4">WF-38-12</strain>
    </source>
</reference>
<dbReference type="Proteomes" id="UP000054383">
    <property type="component" value="Unassembled WGS sequence"/>
</dbReference>
<dbReference type="Pfam" id="PF22666">
    <property type="entry name" value="Glyco_hydro_2_N2"/>
    <property type="match status" value="1"/>
</dbReference>
<evidence type="ECO:0000259" key="3">
    <source>
        <dbReference type="Pfam" id="PF22666"/>
    </source>
</evidence>
<dbReference type="Gene3D" id="2.60.120.260">
    <property type="entry name" value="Galactose-binding domain-like"/>
    <property type="match status" value="1"/>
</dbReference>
<accession>A0A0U1LYT0</accession>
<evidence type="ECO:0000313" key="5">
    <source>
        <dbReference type="Proteomes" id="UP000054383"/>
    </source>
</evidence>
<dbReference type="GO" id="GO:0004567">
    <property type="term" value="F:beta-mannosidase activity"/>
    <property type="evidence" value="ECO:0007669"/>
    <property type="project" value="TreeGrafter"/>
</dbReference>
<feature type="domain" description="Beta-mannosidase-like galactose-binding" evidence="3">
    <location>
        <begin position="2"/>
        <end position="122"/>
    </location>
</feature>
<dbReference type="PANTHER" id="PTHR43730">
    <property type="entry name" value="BETA-MANNOSIDASE"/>
    <property type="match status" value="1"/>
</dbReference>
<dbReference type="InterPro" id="IPR050887">
    <property type="entry name" value="Beta-mannosidase_GH2"/>
</dbReference>
<dbReference type="PANTHER" id="PTHR43730:SF1">
    <property type="entry name" value="BETA-MANNOSIDASE"/>
    <property type="match status" value="1"/>
</dbReference>
<dbReference type="AlphaFoldDB" id="A0A0U1LYT0"/>
<keyword evidence="5" id="KW-1185">Reference proteome</keyword>
<keyword evidence="2" id="KW-0326">Glycosidase</keyword>
<dbReference type="OrthoDB" id="2866996at2759"/>
<organism evidence="4 5">
    <name type="scientific">Talaromyces islandicus</name>
    <name type="common">Penicillium islandicum</name>
    <dbReference type="NCBI Taxonomy" id="28573"/>
    <lineage>
        <taxon>Eukaryota</taxon>
        <taxon>Fungi</taxon>
        <taxon>Dikarya</taxon>
        <taxon>Ascomycota</taxon>
        <taxon>Pezizomycotina</taxon>
        <taxon>Eurotiomycetes</taxon>
        <taxon>Eurotiomycetidae</taxon>
        <taxon>Eurotiales</taxon>
        <taxon>Trichocomaceae</taxon>
        <taxon>Talaromyces</taxon>
        <taxon>Talaromyces sect. Islandici</taxon>
    </lineage>
</organism>
<dbReference type="InterPro" id="IPR008979">
    <property type="entry name" value="Galactose-bd-like_sf"/>
</dbReference>
<dbReference type="SUPFAM" id="SSF49785">
    <property type="entry name" value="Galactose-binding domain-like"/>
    <property type="match status" value="1"/>
</dbReference>
<name>A0A0U1LYT0_TALIS</name>
<proteinExistence type="predicted"/>
<dbReference type="EMBL" id="CVMT01000004">
    <property type="protein sequence ID" value="CRG88504.1"/>
    <property type="molecule type" value="Genomic_DNA"/>
</dbReference>
<protein>
    <submittedName>
        <fullName evidence="4">Putative beta-mannosidase B</fullName>
    </submittedName>
</protein>
<evidence type="ECO:0000313" key="4">
    <source>
        <dbReference type="EMBL" id="CRG88504.1"/>
    </source>
</evidence>
<keyword evidence="1" id="KW-0378">Hydrolase</keyword>
<sequence>MPVPVVPSVMHQDLMANKKLEDPYLRLNELKAQWVNDKTWQYRHEFQSPQVPAGATVVLVFDGLDTFATVALDGEKILESSNMFLGYRVNIIKALTSKESHVLDIKFDCAKSKAREIRGQHPLYGR</sequence>
<evidence type="ECO:0000256" key="2">
    <source>
        <dbReference type="ARBA" id="ARBA00023295"/>
    </source>
</evidence>
<evidence type="ECO:0000256" key="1">
    <source>
        <dbReference type="ARBA" id="ARBA00022801"/>
    </source>
</evidence>
<dbReference type="GO" id="GO:0006516">
    <property type="term" value="P:glycoprotein catabolic process"/>
    <property type="evidence" value="ECO:0007669"/>
    <property type="project" value="TreeGrafter"/>
</dbReference>
<gene>
    <name evidence="4" type="ORF">PISL3812_05535</name>
</gene>
<dbReference type="InterPro" id="IPR054593">
    <property type="entry name" value="Beta-mannosidase-like_N2"/>
</dbReference>
<dbReference type="STRING" id="28573.A0A0U1LYT0"/>